<evidence type="ECO:0000256" key="2">
    <source>
        <dbReference type="SAM" id="SignalP"/>
    </source>
</evidence>
<dbReference type="InterPro" id="IPR036439">
    <property type="entry name" value="Dockerin_dom_sf"/>
</dbReference>
<dbReference type="Gene3D" id="2.60.40.10">
    <property type="entry name" value="Immunoglobulins"/>
    <property type="match status" value="1"/>
</dbReference>
<protein>
    <recommendedName>
        <fullName evidence="5">Peptidase C-terminal archaeal/bacterial domain-containing protein</fullName>
    </recommendedName>
</protein>
<comment type="caution">
    <text evidence="3">The sequence shown here is derived from an EMBL/GenBank/DDBJ whole genome shotgun (WGS) entry which is preliminary data.</text>
</comment>
<dbReference type="OrthoDB" id="9806238at2"/>
<dbReference type="EMBL" id="MJIC01000015">
    <property type="protein sequence ID" value="OFI33385.1"/>
    <property type="molecule type" value="Genomic_DNA"/>
</dbReference>
<evidence type="ECO:0000256" key="1">
    <source>
        <dbReference type="SAM" id="MobiDB-lite"/>
    </source>
</evidence>
<evidence type="ECO:0000313" key="3">
    <source>
        <dbReference type="EMBL" id="OFI33385.1"/>
    </source>
</evidence>
<dbReference type="Pfam" id="PF00404">
    <property type="entry name" value="Dockerin_1"/>
    <property type="match status" value="1"/>
</dbReference>
<dbReference type="STRING" id="1856405.BFC17_03745"/>
<dbReference type="Gene3D" id="1.10.1330.10">
    <property type="entry name" value="Dockerin domain"/>
    <property type="match status" value="1"/>
</dbReference>
<feature type="signal peptide" evidence="2">
    <location>
        <begin position="1"/>
        <end position="26"/>
    </location>
</feature>
<feature type="chain" id="PRO_5009214008" description="Peptidase C-terminal archaeal/bacterial domain-containing protein" evidence="2">
    <location>
        <begin position="27"/>
        <end position="750"/>
    </location>
</feature>
<dbReference type="Proteomes" id="UP000176037">
    <property type="component" value="Unassembled WGS sequence"/>
</dbReference>
<gene>
    <name evidence="3" type="ORF">BFC17_03745</name>
</gene>
<evidence type="ECO:0008006" key="5">
    <source>
        <dbReference type="Google" id="ProtNLM"/>
    </source>
</evidence>
<organism evidence="3 4">
    <name type="scientific">Alteromonas lipolytica</name>
    <dbReference type="NCBI Taxonomy" id="1856405"/>
    <lineage>
        <taxon>Bacteria</taxon>
        <taxon>Pseudomonadati</taxon>
        <taxon>Pseudomonadota</taxon>
        <taxon>Gammaproteobacteria</taxon>
        <taxon>Alteromonadales</taxon>
        <taxon>Alteromonadaceae</taxon>
        <taxon>Alteromonas/Salinimonas group</taxon>
        <taxon>Alteromonas</taxon>
    </lineage>
</organism>
<dbReference type="Gene3D" id="2.60.120.380">
    <property type="match status" value="4"/>
</dbReference>
<proteinExistence type="predicted"/>
<reference evidence="3 4" key="1">
    <citation type="submission" date="2016-09" db="EMBL/GenBank/DDBJ databases">
        <title>Alteromonas lipolytica, a new species isolated from sea water.</title>
        <authorList>
            <person name="Wu Y.-H."/>
            <person name="Cheng H."/>
            <person name="Xu X.-W."/>
        </authorList>
    </citation>
    <scope>NUCLEOTIDE SEQUENCE [LARGE SCALE GENOMIC DNA]</scope>
    <source>
        <strain evidence="3 4">JW12</strain>
    </source>
</reference>
<dbReference type="RefSeq" id="WP_070177761.1">
    <property type="nucleotide sequence ID" value="NZ_BMJR01000002.1"/>
</dbReference>
<dbReference type="GO" id="GO:0000272">
    <property type="term" value="P:polysaccharide catabolic process"/>
    <property type="evidence" value="ECO:0007669"/>
    <property type="project" value="InterPro"/>
</dbReference>
<dbReference type="SUPFAM" id="SSF63446">
    <property type="entry name" value="Type I dockerin domain"/>
    <property type="match status" value="1"/>
</dbReference>
<name>A0A1E8FBU2_9ALTE</name>
<accession>A0A1E8FBU2</accession>
<evidence type="ECO:0000313" key="4">
    <source>
        <dbReference type="Proteomes" id="UP000176037"/>
    </source>
</evidence>
<dbReference type="InterPro" id="IPR002105">
    <property type="entry name" value="Dockerin_1_rpt"/>
</dbReference>
<sequence length="750" mass="81709">MHNVLSGARHFLLACLLLAIPALAQAEPLKNGGYVEGKIATAGESAIWTFEAKAGDIININVADIDDRDLAPQLVIYAPDGSVLIDYTENDVILVHNVLINIPGTYTVEVKDGHTGNSRGNNQTGNYRIYYLNQKIAEHGELKEKGFVSETIERGDIDSWQFNVTAGEFFSINLTDTDDKDLAVQGTIFNPDGTVLEDSVNNDVQIFHNLQARQTGTYTLIVKDGHTGNSRGHAQTGNYQVFFNKPGNAEHGQLTPNGYVEETITRGDIDSWSFTAQSGELFMLSLVDVANKDLAVHGTIFNPDGSILVDDGRNDVMVYYNVQAKQSGTYTFVVKDGHTGNSRGNAQTGPYRIYLNQQTESEHGPLKNTGMVEETIEFGDLDSWHFDAVEGQTLSLTFTDVAGKDLALSALVYAPDGSTFLEGTDNNVLRFNTVKIKQSGRYYVQLFDGNTGNSRGNGQTGTYQIRMTLIPILKPETKPLVQIEGPASGKLNQEMVLAAKTTNLTESATYSWKLLSSDAAMQNPLILMYKKTAPVVIFTPPALGTHDLEVTVTTANTSYTAKHTITVVNHKPVISLAAKKDENDPNAVLIKATVSDEDKQELTASWGLVGRPADSSAELSRAGELLIRFIPDKSGVYSVTLSVSDSVVKVSERIDITIALDEPAPPAPEPEPTPTPQPEPEPTEPKSCDINNDYFVDKYDIEQIQKALNSNATAASNKLDINNDKTIDAADVAYCEKECTYEGCNSALFQ</sequence>
<dbReference type="InterPro" id="IPR013783">
    <property type="entry name" value="Ig-like_fold"/>
</dbReference>
<dbReference type="AlphaFoldDB" id="A0A1E8FBU2"/>
<feature type="region of interest" description="Disordered" evidence="1">
    <location>
        <begin position="661"/>
        <end position="689"/>
    </location>
</feature>
<keyword evidence="4" id="KW-1185">Reference proteome</keyword>
<dbReference type="GO" id="GO:0004553">
    <property type="term" value="F:hydrolase activity, hydrolyzing O-glycosyl compounds"/>
    <property type="evidence" value="ECO:0007669"/>
    <property type="project" value="InterPro"/>
</dbReference>
<feature type="compositionally biased region" description="Pro residues" evidence="1">
    <location>
        <begin position="663"/>
        <end position="680"/>
    </location>
</feature>
<keyword evidence="2" id="KW-0732">Signal</keyword>